<evidence type="ECO:0000256" key="7">
    <source>
        <dbReference type="ARBA" id="ARBA00023098"/>
    </source>
</evidence>
<dbReference type="AlphaFoldDB" id="A0A9P0N841"/>
<comment type="similarity">
    <text evidence="2 10">Belongs to the fatty acyl-CoA reductase family.</text>
</comment>
<evidence type="ECO:0000259" key="11">
    <source>
        <dbReference type="Pfam" id="PF03015"/>
    </source>
</evidence>
<comment type="function">
    <text evidence="10">Catalyzes the reduction of fatty acyl-CoA to fatty alcohols.</text>
</comment>
<protein>
    <recommendedName>
        <fullName evidence="10">Fatty acyl-CoA reductase</fullName>
        <ecNumber evidence="10">1.2.1.84</ecNumber>
    </recommendedName>
</protein>
<dbReference type="GO" id="GO:0005777">
    <property type="term" value="C:peroxisome"/>
    <property type="evidence" value="ECO:0007669"/>
    <property type="project" value="TreeGrafter"/>
</dbReference>
<accession>A0A9P0N841</accession>
<evidence type="ECO:0000313" key="13">
    <source>
        <dbReference type="EMBL" id="CAH1708588.1"/>
    </source>
</evidence>
<dbReference type="GO" id="GO:0035336">
    <property type="term" value="P:long-chain fatty-acyl-CoA metabolic process"/>
    <property type="evidence" value="ECO:0007669"/>
    <property type="project" value="TreeGrafter"/>
</dbReference>
<dbReference type="FunFam" id="3.40.50.720:FF:000143">
    <property type="entry name" value="Fatty acyl-CoA reductase"/>
    <property type="match status" value="1"/>
</dbReference>
<dbReference type="EC" id="1.2.1.84" evidence="10"/>
<evidence type="ECO:0000256" key="6">
    <source>
        <dbReference type="ARBA" id="ARBA00022989"/>
    </source>
</evidence>
<dbReference type="InterPro" id="IPR026055">
    <property type="entry name" value="FAR"/>
</dbReference>
<gene>
    <name evidence="13" type="ORF">APHIGO_LOCUS475</name>
</gene>
<evidence type="ECO:0000256" key="9">
    <source>
        <dbReference type="ARBA" id="ARBA00052530"/>
    </source>
</evidence>
<evidence type="ECO:0000256" key="8">
    <source>
        <dbReference type="ARBA" id="ARBA00023136"/>
    </source>
</evidence>
<dbReference type="InterPro" id="IPR036291">
    <property type="entry name" value="NAD(P)-bd_dom_sf"/>
</dbReference>
<dbReference type="Pfam" id="PF03015">
    <property type="entry name" value="Sterile"/>
    <property type="match status" value="1"/>
</dbReference>
<evidence type="ECO:0000256" key="5">
    <source>
        <dbReference type="ARBA" id="ARBA00022857"/>
    </source>
</evidence>
<dbReference type="EMBL" id="OU899034">
    <property type="protein sequence ID" value="CAH1708588.1"/>
    <property type="molecule type" value="Genomic_DNA"/>
</dbReference>
<feature type="domain" description="Fatty acyl-CoA reductase C-terminal" evidence="11">
    <location>
        <begin position="420"/>
        <end position="512"/>
    </location>
</feature>
<dbReference type="PANTHER" id="PTHR11011">
    <property type="entry name" value="MALE STERILITY PROTEIN 2-RELATED"/>
    <property type="match status" value="1"/>
</dbReference>
<keyword evidence="10" id="KW-0560">Oxidoreductase</keyword>
<dbReference type="Proteomes" id="UP001154329">
    <property type="component" value="Chromosome 1"/>
</dbReference>
<evidence type="ECO:0000256" key="10">
    <source>
        <dbReference type="RuleBase" id="RU363097"/>
    </source>
</evidence>
<keyword evidence="4 10" id="KW-0812">Transmembrane</keyword>
<evidence type="ECO:0000256" key="3">
    <source>
        <dbReference type="ARBA" id="ARBA00022516"/>
    </source>
</evidence>
<name>A0A9P0N841_APHGO</name>
<dbReference type="SUPFAM" id="SSF51735">
    <property type="entry name" value="NAD(P)-binding Rossmann-fold domains"/>
    <property type="match status" value="1"/>
</dbReference>
<keyword evidence="7 10" id="KW-0443">Lipid metabolism</keyword>
<dbReference type="InterPro" id="IPR013120">
    <property type="entry name" value="FAR_NAD-bd"/>
</dbReference>
<feature type="domain" description="Thioester reductase (TE)" evidence="12">
    <location>
        <begin position="74"/>
        <end position="344"/>
    </location>
</feature>
<keyword evidence="8 10" id="KW-0472">Membrane</keyword>
<dbReference type="InterPro" id="IPR033640">
    <property type="entry name" value="FAR_C"/>
</dbReference>
<evidence type="ECO:0000256" key="4">
    <source>
        <dbReference type="ARBA" id="ARBA00022692"/>
    </source>
</evidence>
<dbReference type="GO" id="GO:0016020">
    <property type="term" value="C:membrane"/>
    <property type="evidence" value="ECO:0007669"/>
    <property type="project" value="UniProtKB-SubCell"/>
</dbReference>
<evidence type="ECO:0000256" key="1">
    <source>
        <dbReference type="ARBA" id="ARBA00004141"/>
    </source>
</evidence>
<dbReference type="GO" id="GO:0080019">
    <property type="term" value="F:alcohol-forming very long-chain fatty acyl-CoA reductase activity"/>
    <property type="evidence" value="ECO:0007669"/>
    <property type="project" value="InterPro"/>
</dbReference>
<proteinExistence type="inferred from homology"/>
<evidence type="ECO:0000313" key="14">
    <source>
        <dbReference type="Proteomes" id="UP001154329"/>
    </source>
</evidence>
<dbReference type="PANTHER" id="PTHR11011:SF60">
    <property type="entry name" value="FATTY ACYL-COA REDUCTASE-RELATED"/>
    <property type="match status" value="1"/>
</dbReference>
<comment type="subcellular location">
    <subcellularLocation>
        <location evidence="1">Membrane</location>
        <topology evidence="1">Multi-pass membrane protein</topology>
    </subcellularLocation>
</comment>
<dbReference type="OrthoDB" id="429813at2759"/>
<reference evidence="13" key="1">
    <citation type="submission" date="2022-02" db="EMBL/GenBank/DDBJ databases">
        <authorList>
            <person name="King R."/>
        </authorList>
    </citation>
    <scope>NUCLEOTIDE SEQUENCE</scope>
</reference>
<keyword evidence="3 10" id="KW-0444">Lipid biosynthesis</keyword>
<feature type="transmembrane region" description="Helical" evidence="10">
    <location>
        <begin position="532"/>
        <end position="550"/>
    </location>
</feature>
<comment type="catalytic activity">
    <reaction evidence="9 10">
        <text>a long-chain fatty acyl-CoA + 2 NADPH + 2 H(+) = a long-chain primary fatty alcohol + 2 NADP(+) + CoA</text>
        <dbReference type="Rhea" id="RHEA:52716"/>
        <dbReference type="ChEBI" id="CHEBI:15378"/>
        <dbReference type="ChEBI" id="CHEBI:57287"/>
        <dbReference type="ChEBI" id="CHEBI:57783"/>
        <dbReference type="ChEBI" id="CHEBI:58349"/>
        <dbReference type="ChEBI" id="CHEBI:77396"/>
        <dbReference type="ChEBI" id="CHEBI:83139"/>
        <dbReference type="EC" id="1.2.1.84"/>
    </reaction>
</comment>
<evidence type="ECO:0000259" key="12">
    <source>
        <dbReference type="Pfam" id="PF07993"/>
    </source>
</evidence>
<feature type="transmembrane region" description="Helical" evidence="10">
    <location>
        <begin position="411"/>
        <end position="431"/>
    </location>
</feature>
<dbReference type="GO" id="GO:0102965">
    <property type="term" value="F:alcohol-forming long-chain fatty acyl-CoA reductase activity"/>
    <property type="evidence" value="ECO:0007669"/>
    <property type="project" value="UniProtKB-EC"/>
</dbReference>
<dbReference type="CDD" id="cd05236">
    <property type="entry name" value="FAR-N_SDR_e"/>
    <property type="match status" value="1"/>
</dbReference>
<organism evidence="13 14">
    <name type="scientific">Aphis gossypii</name>
    <name type="common">Cotton aphid</name>
    <dbReference type="NCBI Taxonomy" id="80765"/>
    <lineage>
        <taxon>Eukaryota</taxon>
        <taxon>Metazoa</taxon>
        <taxon>Ecdysozoa</taxon>
        <taxon>Arthropoda</taxon>
        <taxon>Hexapoda</taxon>
        <taxon>Insecta</taxon>
        <taxon>Pterygota</taxon>
        <taxon>Neoptera</taxon>
        <taxon>Paraneoptera</taxon>
        <taxon>Hemiptera</taxon>
        <taxon>Sternorrhyncha</taxon>
        <taxon>Aphidomorpha</taxon>
        <taxon>Aphidoidea</taxon>
        <taxon>Aphididae</taxon>
        <taxon>Aphidini</taxon>
        <taxon>Aphis</taxon>
        <taxon>Aphis</taxon>
    </lineage>
</organism>
<keyword evidence="14" id="KW-1185">Reference proteome</keyword>
<dbReference type="Gene3D" id="3.40.50.720">
    <property type="entry name" value="NAD(P)-binding Rossmann-like Domain"/>
    <property type="match status" value="1"/>
</dbReference>
<dbReference type="Pfam" id="PF07993">
    <property type="entry name" value="NAD_binding_4"/>
    <property type="match status" value="1"/>
</dbReference>
<dbReference type="CDD" id="cd09071">
    <property type="entry name" value="FAR_C"/>
    <property type="match status" value="1"/>
</dbReference>
<keyword evidence="6 10" id="KW-1133">Transmembrane helix</keyword>
<evidence type="ECO:0000256" key="2">
    <source>
        <dbReference type="ARBA" id="ARBA00005928"/>
    </source>
</evidence>
<keyword evidence="5 10" id="KW-0521">NADP</keyword>
<reference evidence="13" key="2">
    <citation type="submission" date="2022-10" db="EMBL/GenBank/DDBJ databases">
        <authorList>
            <consortium name="ENA_rothamsted_submissions"/>
            <consortium name="culmorum"/>
            <person name="King R."/>
        </authorList>
    </citation>
    <scope>NUCLEOTIDE SEQUENCE</scope>
</reference>
<sequence>MALDLYRKNEFKKSKKSKKTYDEIMKDIVTDEFPLNPLQLVGEMSFEDPTTLAETDKLPRSDVQEFYKDATIFITGGTGFMGKMLIEKLSRSCPNLKHIYLLIRNKKGKDVNERIDAIFEDRLFMRLKHERPKFYHKISAIAGDASLPGLGISSCDRQKLAENVNIVFHAAATIRFDEHIRTAININVLGTREIISLAKEMTNLKACMYVSTAYANCVHSKIEEKFYGAPYNYDGVISLVTSANDDKKLEKITPSLTAGWPNTYTFTKALAEDLAKHESTGLPFGIFRPSVVISTYNEPVRGWIDNVYGPIGMIVGVGAGVLHTHHCDVTKVVDLVPVDLVVNALICSAYKVSKSIPTIESNPPIFNYVSSKQNPINLENFFEVIKKYGLPNWPTINAVWYYSFMPTNNPYLYSLLFLLFHTIPGYFLDFLCQMTGRKPMLTNIYKKMKKANAALAFFANNQWEFNDNNTSSLWKEMSEADKKTFFFDIKEMSWDYYARACAIGLRLYLVKDDIHTIKSARIKWEKLRKAHLLLKTVVAIVFLRICWFIINLCFN</sequence>